<organism evidence="9 10">
    <name type="scientific">Candidatus Glassbacteria bacterium RBG_16_58_8</name>
    <dbReference type="NCBI Taxonomy" id="1817866"/>
    <lineage>
        <taxon>Bacteria</taxon>
        <taxon>Candidatus Glassiibacteriota</taxon>
    </lineage>
</organism>
<dbReference type="GO" id="GO:0003729">
    <property type="term" value="F:mRNA binding"/>
    <property type="evidence" value="ECO:0007669"/>
    <property type="project" value="TreeGrafter"/>
</dbReference>
<feature type="domain" description="S1 motif" evidence="8">
    <location>
        <begin position="1"/>
        <end position="52"/>
    </location>
</feature>
<feature type="domain" description="S1 motif" evidence="8">
    <location>
        <begin position="245"/>
        <end position="315"/>
    </location>
</feature>
<name>A0A1F5YBT1_9BACT</name>
<reference evidence="9 10" key="1">
    <citation type="journal article" date="2016" name="Nat. Commun.">
        <title>Thousands of microbial genomes shed light on interconnected biogeochemical processes in an aquifer system.</title>
        <authorList>
            <person name="Anantharaman K."/>
            <person name="Brown C.T."/>
            <person name="Hug L.A."/>
            <person name="Sharon I."/>
            <person name="Castelle C.J."/>
            <person name="Probst A.J."/>
            <person name="Thomas B.C."/>
            <person name="Singh A."/>
            <person name="Wilkins M.J."/>
            <person name="Karaoz U."/>
            <person name="Brodie E.L."/>
            <person name="Williams K.H."/>
            <person name="Hubbard S.S."/>
            <person name="Banfield J.F."/>
        </authorList>
    </citation>
    <scope>NUCLEOTIDE SEQUENCE [LARGE SCALE GENOMIC DNA]</scope>
</reference>
<evidence type="ECO:0000313" key="10">
    <source>
        <dbReference type="Proteomes" id="UP000179034"/>
    </source>
</evidence>
<keyword evidence="3" id="KW-0694">RNA-binding</keyword>
<dbReference type="Proteomes" id="UP000179034">
    <property type="component" value="Unassembled WGS sequence"/>
</dbReference>
<dbReference type="InterPro" id="IPR050437">
    <property type="entry name" value="Ribos_protein_bS1-like"/>
</dbReference>
<evidence type="ECO:0000256" key="4">
    <source>
        <dbReference type="ARBA" id="ARBA00022980"/>
    </source>
</evidence>
<evidence type="ECO:0000256" key="1">
    <source>
        <dbReference type="ARBA" id="ARBA00006767"/>
    </source>
</evidence>
<dbReference type="PANTHER" id="PTHR10724:SF7">
    <property type="entry name" value="SMALL RIBOSOMAL SUBUNIT PROTEIN BS1C"/>
    <property type="match status" value="1"/>
</dbReference>
<dbReference type="InterPro" id="IPR003029">
    <property type="entry name" value="S1_domain"/>
</dbReference>
<dbReference type="CDD" id="cd00164">
    <property type="entry name" value="S1_like"/>
    <property type="match status" value="1"/>
</dbReference>
<keyword evidence="2" id="KW-0677">Repeat</keyword>
<dbReference type="GO" id="GO:0006412">
    <property type="term" value="P:translation"/>
    <property type="evidence" value="ECO:0007669"/>
    <property type="project" value="TreeGrafter"/>
</dbReference>
<keyword evidence="4 9" id="KW-0689">Ribosomal protein</keyword>
<feature type="domain" description="S1 motif" evidence="8">
    <location>
        <begin position="332"/>
        <end position="391"/>
    </location>
</feature>
<dbReference type="Pfam" id="PF00575">
    <property type="entry name" value="S1"/>
    <property type="match status" value="5"/>
</dbReference>
<dbReference type="GO" id="GO:0022627">
    <property type="term" value="C:cytosolic small ribosomal subunit"/>
    <property type="evidence" value="ECO:0007669"/>
    <property type="project" value="TreeGrafter"/>
</dbReference>
<dbReference type="CDD" id="cd04465">
    <property type="entry name" value="S1_RPS1_repeat_ec2_hs2"/>
    <property type="match status" value="1"/>
</dbReference>
<dbReference type="PRINTS" id="PR00681">
    <property type="entry name" value="RIBOSOMALS1"/>
</dbReference>
<dbReference type="InterPro" id="IPR035104">
    <property type="entry name" value="Ribosomal_protein_S1-like"/>
</dbReference>
<evidence type="ECO:0000256" key="2">
    <source>
        <dbReference type="ARBA" id="ARBA00022737"/>
    </source>
</evidence>
<evidence type="ECO:0000256" key="6">
    <source>
        <dbReference type="ARBA" id="ARBA00035293"/>
    </source>
</evidence>
<evidence type="ECO:0000256" key="7">
    <source>
        <dbReference type="ARBA" id="ARBA00035517"/>
    </source>
</evidence>
<dbReference type="PANTHER" id="PTHR10724">
    <property type="entry name" value="30S RIBOSOMAL PROTEIN S1"/>
    <property type="match status" value="1"/>
</dbReference>
<dbReference type="SMART" id="SM00316">
    <property type="entry name" value="S1"/>
    <property type="match status" value="4"/>
</dbReference>
<protein>
    <recommendedName>
        <fullName evidence="6">Small ribosomal subunit protein bS1</fullName>
    </recommendedName>
    <alternativeName>
        <fullName evidence="7">30S ribosomal protein S1</fullName>
    </alternativeName>
</protein>
<feature type="domain" description="S1 motif" evidence="8">
    <location>
        <begin position="158"/>
        <end position="228"/>
    </location>
</feature>
<dbReference type="EMBL" id="MFIW01000072">
    <property type="protein sequence ID" value="OGF97644.1"/>
    <property type="molecule type" value="Genomic_DNA"/>
</dbReference>
<feature type="domain" description="S1 motif" evidence="8">
    <location>
        <begin position="73"/>
        <end position="141"/>
    </location>
</feature>
<gene>
    <name evidence="9" type="ORF">A2Z06_01190</name>
</gene>
<evidence type="ECO:0000256" key="5">
    <source>
        <dbReference type="ARBA" id="ARBA00023274"/>
    </source>
</evidence>
<comment type="caution">
    <text evidence="9">The sequence shown here is derived from an EMBL/GenBank/DDBJ whole genome shotgun (WGS) entry which is preliminary data.</text>
</comment>
<dbReference type="AlphaFoldDB" id="A0A1F5YBT1"/>
<evidence type="ECO:0000313" key="9">
    <source>
        <dbReference type="EMBL" id="OGF97644.1"/>
    </source>
</evidence>
<dbReference type="FunFam" id="2.40.50.140:FF:000011">
    <property type="entry name" value="30S ribosomal protein S1"/>
    <property type="match status" value="2"/>
</dbReference>
<accession>A0A1F5YBT1</accession>
<feature type="non-terminal residue" evidence="9">
    <location>
        <position position="391"/>
    </location>
</feature>
<keyword evidence="5" id="KW-0687">Ribonucleoprotein</keyword>
<dbReference type="SUPFAM" id="SSF50249">
    <property type="entry name" value="Nucleic acid-binding proteins"/>
    <property type="match status" value="5"/>
</dbReference>
<sequence length="391" mass="43991">MVVNVLGVDAFLPGSQIDLRRVGDLDALIGETHLFKIIKLNKRRRNVVVSRRVLLEEERDTQRRKLLQELEVGQVREGEVKNITDFGAFIDLGGVDGLLHITDMSWGRISHPSELATIGDRLKIKILDIDSERGRISLGLKQLTAYPWENIEKKYPIGQKIRGKVVSLTNYGAFIELEKGVEGLVHVSEMSWTRHVRHPSKILAIGDMVEAVVLNIDPEAEKVSLGIKQVEQDPWLTLSQKYPPGTRIQGKVRNLTSFGAFVEIEEGIDGLVHVSDMSWTRRVMHPSEVVKKGDRVEVVILNIETESRRISLGLKQVQEDPWGEIAETYGEGYETKGKIARILDKGIVVDLGDNLEGFVPISQAPRKTAKPLDQEFYVGDTLILRVLECDR</sequence>
<dbReference type="InterPro" id="IPR012340">
    <property type="entry name" value="NA-bd_OB-fold"/>
</dbReference>
<dbReference type="GO" id="GO:0003735">
    <property type="term" value="F:structural constituent of ribosome"/>
    <property type="evidence" value="ECO:0007669"/>
    <property type="project" value="TreeGrafter"/>
</dbReference>
<dbReference type="CDD" id="cd05688">
    <property type="entry name" value="S1_RPS1_repeat_ec3"/>
    <property type="match status" value="1"/>
</dbReference>
<proteinExistence type="inferred from homology"/>
<dbReference type="Gene3D" id="2.40.50.140">
    <property type="entry name" value="Nucleic acid-binding proteins"/>
    <property type="match status" value="4"/>
</dbReference>
<dbReference type="FunFam" id="2.40.50.140:FF:000051">
    <property type="entry name" value="RNA-binding transcriptional accessory protein"/>
    <property type="match status" value="1"/>
</dbReference>
<dbReference type="PROSITE" id="PS50126">
    <property type="entry name" value="S1"/>
    <property type="match status" value="5"/>
</dbReference>
<comment type="similarity">
    <text evidence="1">Belongs to the bacterial ribosomal protein bS1 family.</text>
</comment>
<evidence type="ECO:0000259" key="8">
    <source>
        <dbReference type="PROSITE" id="PS50126"/>
    </source>
</evidence>
<evidence type="ECO:0000256" key="3">
    <source>
        <dbReference type="ARBA" id="ARBA00022884"/>
    </source>
</evidence>